<accession>A0A645ALS2</accession>
<proteinExistence type="predicted"/>
<dbReference type="EMBL" id="VSSQ01013568">
    <property type="protein sequence ID" value="MPM51783.1"/>
    <property type="molecule type" value="Genomic_DNA"/>
</dbReference>
<evidence type="ECO:0000313" key="1">
    <source>
        <dbReference type="EMBL" id="MPM51783.1"/>
    </source>
</evidence>
<protein>
    <submittedName>
        <fullName evidence="1">Uncharacterized protein</fullName>
    </submittedName>
</protein>
<organism evidence="1">
    <name type="scientific">bioreactor metagenome</name>
    <dbReference type="NCBI Taxonomy" id="1076179"/>
    <lineage>
        <taxon>unclassified sequences</taxon>
        <taxon>metagenomes</taxon>
        <taxon>ecological metagenomes</taxon>
    </lineage>
</organism>
<reference evidence="1" key="1">
    <citation type="submission" date="2019-08" db="EMBL/GenBank/DDBJ databases">
        <authorList>
            <person name="Kucharzyk K."/>
            <person name="Murdoch R.W."/>
            <person name="Higgins S."/>
            <person name="Loffler F."/>
        </authorList>
    </citation>
    <scope>NUCLEOTIDE SEQUENCE</scope>
</reference>
<gene>
    <name evidence="1" type="ORF">SDC9_98534</name>
</gene>
<name>A0A645ALS2_9ZZZZ</name>
<dbReference type="AlphaFoldDB" id="A0A645ALS2"/>
<sequence>MCIKHRNRNVESIKLTGEAIQNVEKILVKKYSLSPVAARMAINHSPMKKAFSSDPLMAAHMPNETWAKNIYLHWSKLCSDSNRVNQKRIDVATQKSLPSCACTRRR</sequence>
<comment type="caution">
    <text evidence="1">The sequence shown here is derived from an EMBL/GenBank/DDBJ whole genome shotgun (WGS) entry which is preliminary data.</text>
</comment>